<feature type="site" description="Contributes to redox potential value" evidence="9">
    <location>
        <position position="32"/>
    </location>
</feature>
<comment type="similarity">
    <text evidence="1 8">Belongs to the thioredoxin family.</text>
</comment>
<proteinExistence type="inferred from homology"/>
<feature type="disulfide bond" description="Redox-active" evidence="10">
    <location>
        <begin position="30"/>
        <end position="33"/>
    </location>
</feature>
<keyword evidence="13" id="KW-1185">Reference proteome</keyword>
<protein>
    <recommendedName>
        <fullName evidence="2 7">Thioredoxin</fullName>
    </recommendedName>
</protein>
<dbReference type="EMBL" id="MZGW01000001">
    <property type="protein sequence ID" value="OPJ57247.1"/>
    <property type="molecule type" value="Genomic_DNA"/>
</dbReference>
<feature type="site" description="Deprotonates C-terminal active site Cys" evidence="9">
    <location>
        <position position="24"/>
    </location>
</feature>
<evidence type="ECO:0000256" key="8">
    <source>
        <dbReference type="PIRNR" id="PIRNR000077"/>
    </source>
</evidence>
<dbReference type="InterPro" id="IPR036249">
    <property type="entry name" value="Thioredoxin-like_sf"/>
</dbReference>
<evidence type="ECO:0000256" key="2">
    <source>
        <dbReference type="ARBA" id="ARBA00020570"/>
    </source>
</evidence>
<keyword evidence="3" id="KW-0813">Transport</keyword>
<gene>
    <name evidence="12" type="primary">trxA_1</name>
    <name evidence="12" type="ORF">CLOTH_05300</name>
</gene>
<evidence type="ECO:0000259" key="11">
    <source>
        <dbReference type="PROSITE" id="PS51352"/>
    </source>
</evidence>
<dbReference type="OrthoDB" id="9790390at2"/>
<accession>A0A1V4ICK9</accession>
<evidence type="ECO:0000256" key="10">
    <source>
        <dbReference type="PIRSR" id="PIRSR000077-4"/>
    </source>
</evidence>
<dbReference type="PANTHER" id="PTHR45663:SF11">
    <property type="entry name" value="GEO12009P1"/>
    <property type="match status" value="1"/>
</dbReference>
<dbReference type="GO" id="GO:0005829">
    <property type="term" value="C:cytosol"/>
    <property type="evidence" value="ECO:0007669"/>
    <property type="project" value="TreeGrafter"/>
</dbReference>
<dbReference type="PRINTS" id="PR00421">
    <property type="entry name" value="THIOREDOXIN"/>
</dbReference>
<dbReference type="STRING" id="29349.CLOTH_05300"/>
<dbReference type="Proteomes" id="UP000190140">
    <property type="component" value="Unassembled WGS sequence"/>
</dbReference>
<keyword evidence="5 10" id="KW-1015">Disulfide bond</keyword>
<dbReference type="FunFam" id="3.40.30.10:FF:000001">
    <property type="entry name" value="Thioredoxin"/>
    <property type="match status" value="1"/>
</dbReference>
<sequence>MVKVITGNEFKSEVEDYSGVAVVDFFAEWCGPCKMLAPVLDNLNEEMKDEVKFLKVDIDREMALAQRFNITSVPTMLVFKNGKVVDTIMGFRPKEMIQSQIKSNL</sequence>
<dbReference type="InterPro" id="IPR013766">
    <property type="entry name" value="Thioredoxin_domain"/>
</dbReference>
<feature type="active site" description="Nucleophile" evidence="9">
    <location>
        <position position="30"/>
    </location>
</feature>
<reference evidence="12 13" key="1">
    <citation type="submission" date="2017-03" db="EMBL/GenBank/DDBJ databases">
        <title>Genome sequence of Clostridium thermoalcaliphilum DSM 7309.</title>
        <authorList>
            <person name="Poehlein A."/>
            <person name="Daniel R."/>
        </authorList>
    </citation>
    <scope>NUCLEOTIDE SEQUENCE [LARGE SCALE GENOMIC DNA]</scope>
    <source>
        <strain evidence="12 13">DSM 7309</strain>
    </source>
</reference>
<dbReference type="GO" id="GO:0045454">
    <property type="term" value="P:cell redox homeostasis"/>
    <property type="evidence" value="ECO:0007669"/>
    <property type="project" value="TreeGrafter"/>
</dbReference>
<dbReference type="PROSITE" id="PS51352">
    <property type="entry name" value="THIOREDOXIN_2"/>
    <property type="match status" value="1"/>
</dbReference>
<dbReference type="RefSeq" id="WP_079410934.1">
    <property type="nucleotide sequence ID" value="NZ_MZGW01000001.1"/>
</dbReference>
<dbReference type="CDD" id="cd02947">
    <property type="entry name" value="TRX_family"/>
    <property type="match status" value="1"/>
</dbReference>
<dbReference type="NCBIfam" id="TIGR01068">
    <property type="entry name" value="thioredoxin"/>
    <property type="match status" value="1"/>
</dbReference>
<evidence type="ECO:0000256" key="1">
    <source>
        <dbReference type="ARBA" id="ARBA00008987"/>
    </source>
</evidence>
<evidence type="ECO:0000256" key="5">
    <source>
        <dbReference type="ARBA" id="ARBA00023157"/>
    </source>
</evidence>
<dbReference type="AlphaFoldDB" id="A0A1V4ICK9"/>
<keyword evidence="4" id="KW-0249">Electron transport</keyword>
<feature type="active site" description="Nucleophile" evidence="9">
    <location>
        <position position="33"/>
    </location>
</feature>
<dbReference type="SUPFAM" id="SSF52833">
    <property type="entry name" value="Thioredoxin-like"/>
    <property type="match status" value="1"/>
</dbReference>
<evidence type="ECO:0000256" key="6">
    <source>
        <dbReference type="ARBA" id="ARBA00023284"/>
    </source>
</evidence>
<feature type="domain" description="Thioredoxin" evidence="11">
    <location>
        <begin position="1"/>
        <end position="105"/>
    </location>
</feature>
<keyword evidence="6 10" id="KW-0676">Redox-active center</keyword>
<dbReference type="PANTHER" id="PTHR45663">
    <property type="entry name" value="GEO12009P1"/>
    <property type="match status" value="1"/>
</dbReference>
<evidence type="ECO:0000256" key="4">
    <source>
        <dbReference type="ARBA" id="ARBA00022982"/>
    </source>
</evidence>
<dbReference type="GO" id="GO:0015035">
    <property type="term" value="F:protein-disulfide reductase activity"/>
    <property type="evidence" value="ECO:0007669"/>
    <property type="project" value="UniProtKB-UniRule"/>
</dbReference>
<evidence type="ECO:0000256" key="7">
    <source>
        <dbReference type="NCBIfam" id="TIGR01068"/>
    </source>
</evidence>
<dbReference type="InterPro" id="IPR005746">
    <property type="entry name" value="Thioredoxin"/>
</dbReference>
<dbReference type="Pfam" id="PF00085">
    <property type="entry name" value="Thioredoxin"/>
    <property type="match status" value="1"/>
</dbReference>
<comment type="caution">
    <text evidence="12">The sequence shown here is derived from an EMBL/GenBank/DDBJ whole genome shotgun (WGS) entry which is preliminary data.</text>
</comment>
<evidence type="ECO:0000313" key="12">
    <source>
        <dbReference type="EMBL" id="OPJ57247.1"/>
    </source>
</evidence>
<name>A0A1V4ICK9_9FIRM</name>
<dbReference type="PIRSF" id="PIRSF000077">
    <property type="entry name" value="Thioredoxin"/>
    <property type="match status" value="1"/>
</dbReference>
<organism evidence="12 13">
    <name type="scientific">Alkalithermobacter paradoxus</name>
    <dbReference type="NCBI Taxonomy" id="29349"/>
    <lineage>
        <taxon>Bacteria</taxon>
        <taxon>Bacillati</taxon>
        <taxon>Bacillota</taxon>
        <taxon>Clostridia</taxon>
        <taxon>Peptostreptococcales</taxon>
        <taxon>Tepidibacteraceae</taxon>
        <taxon>Alkalithermobacter</taxon>
    </lineage>
</organism>
<evidence type="ECO:0000256" key="9">
    <source>
        <dbReference type="PIRSR" id="PIRSR000077-1"/>
    </source>
</evidence>
<dbReference type="InterPro" id="IPR017937">
    <property type="entry name" value="Thioredoxin_CS"/>
</dbReference>
<dbReference type="PROSITE" id="PS00194">
    <property type="entry name" value="THIOREDOXIN_1"/>
    <property type="match status" value="1"/>
</dbReference>
<evidence type="ECO:0000256" key="3">
    <source>
        <dbReference type="ARBA" id="ARBA00022448"/>
    </source>
</evidence>
<feature type="site" description="Contributes to redox potential value" evidence="9">
    <location>
        <position position="31"/>
    </location>
</feature>
<evidence type="ECO:0000313" key="13">
    <source>
        <dbReference type="Proteomes" id="UP000190140"/>
    </source>
</evidence>
<dbReference type="Gene3D" id="3.40.30.10">
    <property type="entry name" value="Glutaredoxin"/>
    <property type="match status" value="1"/>
</dbReference>